<dbReference type="Proteomes" id="UP000683493">
    <property type="component" value="Chromosome"/>
</dbReference>
<evidence type="ECO:0000313" key="6">
    <source>
        <dbReference type="Proteomes" id="UP000683493"/>
    </source>
</evidence>
<dbReference type="NCBIfam" id="TIGR02249">
    <property type="entry name" value="integrase_gron"/>
    <property type="match status" value="1"/>
</dbReference>
<dbReference type="InterPro" id="IPR002104">
    <property type="entry name" value="Integrase_catalytic"/>
</dbReference>
<feature type="domain" description="Tyr recombinase" evidence="3">
    <location>
        <begin position="239"/>
        <end position="451"/>
    </location>
</feature>
<keyword evidence="6" id="KW-1185">Reference proteome</keyword>
<keyword evidence="2" id="KW-0238">DNA-binding</keyword>
<dbReference type="InterPro" id="IPR050090">
    <property type="entry name" value="Tyrosine_recombinase_XerCD"/>
</dbReference>
<name>A0ABX8JRJ1_9BACT</name>
<dbReference type="PROSITE" id="PS51900">
    <property type="entry name" value="CB"/>
    <property type="match status" value="1"/>
</dbReference>
<accession>A0ABX8JRJ1</accession>
<dbReference type="InterPro" id="IPR011946">
    <property type="entry name" value="Integrase_integron-type"/>
</dbReference>
<proteinExistence type="predicted"/>
<dbReference type="InterPro" id="IPR004107">
    <property type="entry name" value="Integrase_SAM-like_N"/>
</dbReference>
<dbReference type="PANTHER" id="PTHR30349:SF64">
    <property type="entry name" value="PROPHAGE INTEGRASE INTD-RELATED"/>
    <property type="match status" value="1"/>
</dbReference>
<organism evidence="5 6">
    <name type="scientific">Geomonas diazotrophica</name>
    <dbReference type="NCBI Taxonomy" id="2843197"/>
    <lineage>
        <taxon>Bacteria</taxon>
        <taxon>Pseudomonadati</taxon>
        <taxon>Thermodesulfobacteriota</taxon>
        <taxon>Desulfuromonadia</taxon>
        <taxon>Geobacterales</taxon>
        <taxon>Geobacteraceae</taxon>
        <taxon>Geomonas</taxon>
    </lineage>
</organism>
<protein>
    <submittedName>
        <fullName evidence="5">Integron integrase</fullName>
    </submittedName>
</protein>
<evidence type="ECO:0000259" key="4">
    <source>
        <dbReference type="PROSITE" id="PS51900"/>
    </source>
</evidence>
<dbReference type="InterPro" id="IPR044068">
    <property type="entry name" value="CB"/>
</dbReference>
<evidence type="ECO:0000313" key="5">
    <source>
        <dbReference type="EMBL" id="QWV99686.1"/>
    </source>
</evidence>
<dbReference type="PROSITE" id="PS51898">
    <property type="entry name" value="TYR_RECOMBINASE"/>
    <property type="match status" value="1"/>
</dbReference>
<sequence>MIPNDTYVQYVSHLGRRKFTAPLTKEYTKWLRLYLEFYNENPSPDSKSERVRLFTGKLREEHRPHSQLKQAAHAISLYFELEKQMNVPLNAEGGKGELNLPPTGYFTSVLNNCATHQPLPNRKSHYSDAGYEQKSESPEWDEALAALAAEIKLRHYSRKTLKTYALWSRKFQRFLGNKPLLDLSSADVKAYLTFLAVKCQVASSTQNQAFNSLLFFFRHALKRDLGELRDVPRAKKSLFVPVVLSREEIDAILAQLPYPYNLVVNLLFGCGLRLFECLQLRVRDFNFDAGILTVHGKGKKDRTVPLPQSIMPELKAQIKTVTIMHERDLAVGYAGVFLDDAIEKKYPRAPKELINQWFFPQRSLTVVTETEELRRYHLHETDLQKALYHAVRRARIPKRVTAHTFRHSFATHLLQANYDIRTIQTELGHASLKTTMIYTHCVPVRTVKEAKSPLDF</sequence>
<feature type="domain" description="Core-binding (CB)" evidence="4">
    <location>
        <begin position="138"/>
        <end position="221"/>
    </location>
</feature>
<dbReference type="Pfam" id="PF00589">
    <property type="entry name" value="Phage_integrase"/>
    <property type="match status" value="1"/>
</dbReference>
<gene>
    <name evidence="5" type="ORF">KP005_04670</name>
</gene>
<keyword evidence="1" id="KW-0229">DNA integration</keyword>
<reference evidence="5 6" key="1">
    <citation type="submission" date="2021-06" db="EMBL/GenBank/DDBJ databases">
        <title>Gemonas diversity in paddy soil.</title>
        <authorList>
            <person name="Liu G."/>
        </authorList>
    </citation>
    <scope>NUCLEOTIDE SEQUENCE [LARGE SCALE GENOMIC DNA]</scope>
    <source>
        <strain evidence="5 6">RG29</strain>
    </source>
</reference>
<dbReference type="PANTHER" id="PTHR30349">
    <property type="entry name" value="PHAGE INTEGRASE-RELATED"/>
    <property type="match status" value="1"/>
</dbReference>
<evidence type="ECO:0000256" key="2">
    <source>
        <dbReference type="PROSITE-ProRule" id="PRU01248"/>
    </source>
</evidence>
<evidence type="ECO:0000259" key="3">
    <source>
        <dbReference type="PROSITE" id="PS51898"/>
    </source>
</evidence>
<dbReference type="EMBL" id="CP076724">
    <property type="protein sequence ID" value="QWV99686.1"/>
    <property type="molecule type" value="Genomic_DNA"/>
</dbReference>
<evidence type="ECO:0000256" key="1">
    <source>
        <dbReference type="ARBA" id="ARBA00022908"/>
    </source>
</evidence>
<dbReference type="Pfam" id="PF13495">
    <property type="entry name" value="Phage_int_SAM_4"/>
    <property type="match status" value="1"/>
</dbReference>